<dbReference type="OrthoDB" id="416217at2759"/>
<sequence length="107" mass="11737">MLGLSTAWIEGPVIQFGLQHLYGARALVDIMLADSSLPEENPSVFGFTIKSYLYRDMACAFRVPSSEQAPIDNVDTLLAQGYSWALLAFALRDVLAWLGGEVCAFAY</sequence>
<proteinExistence type="predicted"/>
<organism evidence="1 2">
    <name type="scientific">Colletotrichum gloeosporioides (strain Cg-14)</name>
    <name type="common">Anthracnose fungus</name>
    <name type="synonym">Glomerella cingulata</name>
    <dbReference type="NCBI Taxonomy" id="1237896"/>
    <lineage>
        <taxon>Eukaryota</taxon>
        <taxon>Fungi</taxon>
        <taxon>Dikarya</taxon>
        <taxon>Ascomycota</taxon>
        <taxon>Pezizomycotina</taxon>
        <taxon>Sordariomycetes</taxon>
        <taxon>Hypocreomycetidae</taxon>
        <taxon>Glomerellales</taxon>
        <taxon>Glomerellaceae</taxon>
        <taxon>Colletotrichum</taxon>
        <taxon>Colletotrichum gloeosporioides species complex</taxon>
    </lineage>
</organism>
<accession>T0KFE9</accession>
<reference evidence="2" key="1">
    <citation type="journal article" date="2013" name="Mol. Plant Microbe Interact.">
        <title>Global aspects of pacC regulation of pathogenicity genes in Colletotrichum gloeosporioides as revealed by transcriptome analysis.</title>
        <authorList>
            <person name="Alkan N."/>
            <person name="Meng X."/>
            <person name="Friedlander G."/>
            <person name="Reuveni E."/>
            <person name="Sukno S."/>
            <person name="Sherman A."/>
            <person name="Thon M."/>
            <person name="Fluhr R."/>
            <person name="Prusky D."/>
        </authorList>
    </citation>
    <scope>NUCLEOTIDE SEQUENCE [LARGE SCALE GENOMIC DNA]</scope>
    <source>
        <strain evidence="2">Cg-14</strain>
    </source>
</reference>
<protein>
    <submittedName>
        <fullName evidence="1">Uncharacterized protein</fullName>
    </submittedName>
</protein>
<gene>
    <name evidence="1" type="ORF">CGLO_08727</name>
</gene>
<evidence type="ECO:0000313" key="2">
    <source>
        <dbReference type="Proteomes" id="UP000015530"/>
    </source>
</evidence>
<dbReference type="EMBL" id="AMYD01001760">
    <property type="protein sequence ID" value="EQB51693.1"/>
    <property type="molecule type" value="Genomic_DNA"/>
</dbReference>
<evidence type="ECO:0000313" key="1">
    <source>
        <dbReference type="EMBL" id="EQB51693.1"/>
    </source>
</evidence>
<comment type="caution">
    <text evidence="1">The sequence shown here is derived from an EMBL/GenBank/DDBJ whole genome shotgun (WGS) entry which is preliminary data.</text>
</comment>
<name>T0KFE9_COLGC</name>
<dbReference type="Proteomes" id="UP000015530">
    <property type="component" value="Unassembled WGS sequence"/>
</dbReference>
<dbReference type="AlphaFoldDB" id="T0KFE9"/>
<dbReference type="HOGENOM" id="CLU_2209826_0_0_1"/>